<evidence type="ECO:0000259" key="1">
    <source>
        <dbReference type="Pfam" id="PF13860"/>
    </source>
</evidence>
<proteinExistence type="predicted"/>
<sequence length="392" mass="43639">GNYPWYLNGDEPNYPSSPTEGDFVAFVPYPEETYTNTESTRDIYYYTAFAQDEAGNYSSAVSTAQGRATSYWLGDVAGESGIGDYDGEVEFEDLMVLSNCFGSSEGDVNWEEEFDIGPTHNNRRTGIPEPDSVINFEDLMIFAMNFWHTSPLVTKSDASNGVPIVSLQLSVENPSLGDEFEVRLLAQNCVGMVKGMHLVIGFDRSSIELLEVVEGDASEEAVFSKFTTGQGRIELDFAVLGTHATMNHSGELARFKFKRLSEDRCEVALQNIDLRNQENETLQCHSTDVLIPRIERFEPEACLLGQNWPNPFSEQTQIRYQIPKDATVALSVYDITGKLVRNVVCEEKGAGYYTECWDGKDGIGNVVAPGVYFCRLEVGTGVVLMRKMVVVR</sequence>
<organism evidence="2 3">
    <name type="scientific">candidate division TA06 bacterium DG_26</name>
    <dbReference type="NCBI Taxonomy" id="1703771"/>
    <lineage>
        <taxon>Bacteria</taxon>
        <taxon>Bacteria division TA06</taxon>
    </lineage>
</organism>
<dbReference type="GO" id="GO:0000272">
    <property type="term" value="P:polysaccharide catabolic process"/>
    <property type="evidence" value="ECO:0007669"/>
    <property type="project" value="InterPro"/>
</dbReference>
<dbReference type="Gene3D" id="2.60.40.4070">
    <property type="match status" value="1"/>
</dbReference>
<dbReference type="CDD" id="cd08547">
    <property type="entry name" value="Type_II_cohesin"/>
    <property type="match status" value="1"/>
</dbReference>
<evidence type="ECO:0000313" key="2">
    <source>
        <dbReference type="EMBL" id="KPJ49454.1"/>
    </source>
</evidence>
<name>A0A0S7WH28_UNCT6</name>
<dbReference type="InterPro" id="IPR036439">
    <property type="entry name" value="Dockerin_dom_sf"/>
</dbReference>
<comment type="caution">
    <text evidence="2">The sequence shown here is derived from an EMBL/GenBank/DDBJ whole genome shotgun (WGS) entry which is preliminary data.</text>
</comment>
<dbReference type="AlphaFoldDB" id="A0A0S7WH28"/>
<dbReference type="InterPro" id="IPR026444">
    <property type="entry name" value="Secre_tail"/>
</dbReference>
<dbReference type="Pfam" id="PF13860">
    <property type="entry name" value="FlgD_ig"/>
    <property type="match status" value="1"/>
</dbReference>
<reference evidence="2 3" key="1">
    <citation type="journal article" date="2015" name="Microbiome">
        <title>Genomic resolution of linkages in carbon, nitrogen, and sulfur cycling among widespread estuary sediment bacteria.</title>
        <authorList>
            <person name="Baker B.J."/>
            <person name="Lazar C.S."/>
            <person name="Teske A.P."/>
            <person name="Dick G.J."/>
        </authorList>
    </citation>
    <scope>NUCLEOTIDE SEQUENCE [LARGE SCALE GENOMIC DNA]</scope>
    <source>
        <strain evidence="2">DG_26</strain>
    </source>
</reference>
<dbReference type="EMBL" id="LIZT01000058">
    <property type="protein sequence ID" value="KPJ49454.1"/>
    <property type="molecule type" value="Genomic_DNA"/>
</dbReference>
<feature type="domain" description="FlgD/Vpr Ig-like" evidence="1">
    <location>
        <begin position="315"/>
        <end position="375"/>
    </location>
</feature>
<dbReference type="GO" id="GO:0030246">
    <property type="term" value="F:carbohydrate binding"/>
    <property type="evidence" value="ECO:0007669"/>
    <property type="project" value="InterPro"/>
</dbReference>
<accession>A0A0S7WH28</accession>
<dbReference type="NCBIfam" id="TIGR04183">
    <property type="entry name" value="Por_Secre_tail"/>
    <property type="match status" value="1"/>
</dbReference>
<dbReference type="InterPro" id="IPR025965">
    <property type="entry name" value="FlgD/Vpr_Ig-like"/>
</dbReference>
<dbReference type="Proteomes" id="UP000051124">
    <property type="component" value="Unassembled WGS sequence"/>
</dbReference>
<feature type="non-terminal residue" evidence="2">
    <location>
        <position position="1"/>
    </location>
</feature>
<dbReference type="Gene3D" id="1.10.1330.10">
    <property type="entry name" value="Dockerin domain"/>
    <property type="match status" value="1"/>
</dbReference>
<protein>
    <recommendedName>
        <fullName evidence="1">FlgD/Vpr Ig-like domain-containing protein</fullName>
    </recommendedName>
</protein>
<dbReference type="SUPFAM" id="SSF49384">
    <property type="entry name" value="Carbohydrate-binding domain"/>
    <property type="match status" value="1"/>
</dbReference>
<evidence type="ECO:0000313" key="3">
    <source>
        <dbReference type="Proteomes" id="UP000051124"/>
    </source>
</evidence>
<dbReference type="InterPro" id="IPR008965">
    <property type="entry name" value="CBM2/CBM3_carb-bd_dom_sf"/>
</dbReference>
<dbReference type="Gene3D" id="2.60.40.680">
    <property type="match status" value="1"/>
</dbReference>
<gene>
    <name evidence="2" type="ORF">AMJ40_05490</name>
</gene>